<dbReference type="GO" id="GO:0031965">
    <property type="term" value="C:nuclear membrane"/>
    <property type="evidence" value="ECO:0007669"/>
    <property type="project" value="UniProtKB-SubCell"/>
</dbReference>
<feature type="transmembrane region" description="Helical" evidence="13">
    <location>
        <begin position="100"/>
        <end position="124"/>
    </location>
</feature>
<name>A0A9P4PEG5_9PLEO</name>
<evidence type="ECO:0000256" key="3">
    <source>
        <dbReference type="ARBA" id="ARBA00005760"/>
    </source>
</evidence>
<evidence type="ECO:0000256" key="5">
    <source>
        <dbReference type="ARBA" id="ARBA00022692"/>
    </source>
</evidence>
<evidence type="ECO:0000256" key="12">
    <source>
        <dbReference type="ARBA" id="ARBA00023242"/>
    </source>
</evidence>
<dbReference type="PANTHER" id="PTHR13269">
    <property type="entry name" value="NUCLEOPORIN NDC1"/>
    <property type="match status" value="1"/>
</dbReference>
<dbReference type="Proteomes" id="UP000799764">
    <property type="component" value="Unassembled WGS sequence"/>
</dbReference>
<reference evidence="14" key="1">
    <citation type="journal article" date="2020" name="Stud. Mycol.">
        <title>101 Dothideomycetes genomes: a test case for predicting lifestyles and emergence of pathogens.</title>
        <authorList>
            <person name="Haridas S."/>
            <person name="Albert R."/>
            <person name="Binder M."/>
            <person name="Bloem J."/>
            <person name="Labutti K."/>
            <person name="Salamov A."/>
            <person name="Andreopoulos B."/>
            <person name="Baker S."/>
            <person name="Barry K."/>
            <person name="Bills G."/>
            <person name="Bluhm B."/>
            <person name="Cannon C."/>
            <person name="Castanera R."/>
            <person name="Culley D."/>
            <person name="Daum C."/>
            <person name="Ezra D."/>
            <person name="Gonzalez J."/>
            <person name="Henrissat B."/>
            <person name="Kuo A."/>
            <person name="Liang C."/>
            <person name="Lipzen A."/>
            <person name="Lutzoni F."/>
            <person name="Magnuson J."/>
            <person name="Mondo S."/>
            <person name="Nolan M."/>
            <person name="Ohm R."/>
            <person name="Pangilinan J."/>
            <person name="Park H.-J."/>
            <person name="Ramirez L."/>
            <person name="Alfaro M."/>
            <person name="Sun H."/>
            <person name="Tritt A."/>
            <person name="Yoshinaga Y."/>
            <person name="Zwiers L.-H."/>
            <person name="Turgeon B."/>
            <person name="Goodwin S."/>
            <person name="Spatafora J."/>
            <person name="Crous P."/>
            <person name="Grigoriev I."/>
        </authorList>
    </citation>
    <scope>NUCLEOTIDE SEQUENCE</scope>
    <source>
        <strain evidence="14">CBS 690.94</strain>
    </source>
</reference>
<keyword evidence="15" id="KW-1185">Reference proteome</keyword>
<comment type="caution">
    <text evidence="14">The sequence shown here is derived from an EMBL/GenBank/DDBJ whole genome shotgun (WGS) entry which is preliminary data.</text>
</comment>
<dbReference type="PANTHER" id="PTHR13269:SF6">
    <property type="entry name" value="NUCLEOPORIN NDC1"/>
    <property type="match status" value="1"/>
</dbReference>
<keyword evidence="11 13" id="KW-0472">Membrane</keyword>
<evidence type="ECO:0000256" key="1">
    <source>
        <dbReference type="ARBA" id="ARBA00004232"/>
    </source>
</evidence>
<dbReference type="GO" id="GO:0070762">
    <property type="term" value="C:nuclear pore transmembrane ring"/>
    <property type="evidence" value="ECO:0007669"/>
    <property type="project" value="TreeGrafter"/>
</dbReference>
<dbReference type="AlphaFoldDB" id="A0A9P4PEG5"/>
<evidence type="ECO:0000256" key="4">
    <source>
        <dbReference type="ARBA" id="ARBA00022448"/>
    </source>
</evidence>
<protein>
    <recommendedName>
        <fullName evidence="16">Nuclear envelope protein</fullName>
    </recommendedName>
</protein>
<accession>A0A9P4PEG5</accession>
<dbReference type="GO" id="GO:0051028">
    <property type="term" value="P:mRNA transport"/>
    <property type="evidence" value="ECO:0007669"/>
    <property type="project" value="UniProtKB-KW"/>
</dbReference>
<evidence type="ECO:0000256" key="9">
    <source>
        <dbReference type="ARBA" id="ARBA00023010"/>
    </source>
</evidence>
<evidence type="ECO:0000313" key="15">
    <source>
        <dbReference type="Proteomes" id="UP000799764"/>
    </source>
</evidence>
<feature type="transmembrane region" description="Helical" evidence="13">
    <location>
        <begin position="213"/>
        <end position="236"/>
    </location>
</feature>
<keyword evidence="6" id="KW-0509">mRNA transport</keyword>
<dbReference type="OrthoDB" id="67850at2759"/>
<comment type="similarity">
    <text evidence="3">Belongs to the NDC1 family.</text>
</comment>
<feature type="transmembrane region" description="Helical" evidence="13">
    <location>
        <begin position="265"/>
        <end position="286"/>
    </location>
</feature>
<evidence type="ECO:0000256" key="11">
    <source>
        <dbReference type="ARBA" id="ARBA00023136"/>
    </source>
</evidence>
<dbReference type="EMBL" id="MU001505">
    <property type="protein sequence ID" value="KAF2441461.1"/>
    <property type="molecule type" value="Genomic_DNA"/>
</dbReference>
<keyword evidence="5 13" id="KW-0812">Transmembrane</keyword>
<sequence length="636" mass="71505">MPPAIPVQAPRPYRDFVTPVLHKRFTNAAVYTLALCWGISIWQGRWTHYLWSWFPVGPVGVRTLLLFVSALIIYILRIAQYHIGQRNTLGGSETFTKYAFTARTVIIVVSYTLSAFLFGEIYIWTQPESRKLGYTDQGKNYERLRLNERPMFLRYMFVVLALVQSGAHLWRDYDKIEFPAIAPKTEQDAAATAPASKPRQILIQKLSPLAQNAAIWSGAVSLVGALVYILGFRYVIWPSYYSWARNVLMISLSKSRPLPATLPPFAPLVGMFIAEGTLLFFMWQVINTTFDLYMSQPPLKNGKPITNDSKDPNGSLLKGLKAKKDTIKAVALWELALITDSFPERRKTVYVEISRKNGATLKQVVDICLSEVRLLIQRLNMGLDPQYSPKGDAEKSNQIQSVSLVPQIAPALKDAPIKGPGLPATTTREKLGDVAGDFAKSLSSTQNGVKTREYFMKGTSELSQHLQKGVEEVEARSSGVYYNFMASPFGYPFRHSLRRNANVVVAGAPYSRLSILCNAIVALTNLTVSSILEDEYGRMQDEVAQIIRVFTEALKLLDQYMERLNIHWTDFETLARPEAERKKVAEAEQVREALRAGLEKILRSFGEYLTGLKMSRLEITEAKKVASNGPEMALVR</sequence>
<proteinExistence type="inferred from homology"/>
<organism evidence="14 15">
    <name type="scientific">Karstenula rhodostoma CBS 690.94</name>
    <dbReference type="NCBI Taxonomy" id="1392251"/>
    <lineage>
        <taxon>Eukaryota</taxon>
        <taxon>Fungi</taxon>
        <taxon>Dikarya</taxon>
        <taxon>Ascomycota</taxon>
        <taxon>Pezizomycotina</taxon>
        <taxon>Dothideomycetes</taxon>
        <taxon>Pleosporomycetidae</taxon>
        <taxon>Pleosporales</taxon>
        <taxon>Massarineae</taxon>
        <taxon>Didymosphaeriaceae</taxon>
        <taxon>Karstenula</taxon>
    </lineage>
</organism>
<evidence type="ECO:0000256" key="6">
    <source>
        <dbReference type="ARBA" id="ARBA00022816"/>
    </source>
</evidence>
<keyword evidence="9" id="KW-0811">Translocation</keyword>
<evidence type="ECO:0000256" key="8">
    <source>
        <dbReference type="ARBA" id="ARBA00022989"/>
    </source>
</evidence>
<gene>
    <name evidence="14" type="ORF">P171DRAFT_523466</name>
</gene>
<dbReference type="GO" id="GO:0005816">
    <property type="term" value="C:spindle pole body"/>
    <property type="evidence" value="ECO:0007669"/>
    <property type="project" value="TreeGrafter"/>
</dbReference>
<comment type="subcellular location">
    <subcellularLocation>
        <location evidence="1">Nucleus membrane</location>
        <topology evidence="1">Multi-pass membrane protein</topology>
    </subcellularLocation>
    <subcellularLocation>
        <location evidence="2">Nucleus</location>
        <location evidence="2">Nuclear pore complex</location>
    </subcellularLocation>
</comment>
<keyword evidence="4" id="KW-0813">Transport</keyword>
<evidence type="ECO:0000256" key="10">
    <source>
        <dbReference type="ARBA" id="ARBA00023132"/>
    </source>
</evidence>
<evidence type="ECO:0000256" key="2">
    <source>
        <dbReference type="ARBA" id="ARBA00004567"/>
    </source>
</evidence>
<feature type="transmembrane region" description="Helical" evidence="13">
    <location>
        <begin position="28"/>
        <end position="47"/>
    </location>
</feature>
<evidence type="ECO:0008006" key="16">
    <source>
        <dbReference type="Google" id="ProtNLM"/>
    </source>
</evidence>
<feature type="transmembrane region" description="Helical" evidence="13">
    <location>
        <begin position="59"/>
        <end position="79"/>
    </location>
</feature>
<dbReference type="GO" id="GO:0070631">
    <property type="term" value="P:spindle pole body localization"/>
    <property type="evidence" value="ECO:0007669"/>
    <property type="project" value="TreeGrafter"/>
</dbReference>
<evidence type="ECO:0000256" key="13">
    <source>
        <dbReference type="SAM" id="Phobius"/>
    </source>
</evidence>
<keyword evidence="12" id="KW-0539">Nucleus</keyword>
<dbReference type="GO" id="GO:0015031">
    <property type="term" value="P:protein transport"/>
    <property type="evidence" value="ECO:0007669"/>
    <property type="project" value="UniProtKB-KW"/>
</dbReference>
<dbReference type="GO" id="GO:0106166">
    <property type="term" value="F:spindle pole body-nuclear membrane anchor activity"/>
    <property type="evidence" value="ECO:0007669"/>
    <property type="project" value="TreeGrafter"/>
</dbReference>
<keyword evidence="8 13" id="KW-1133">Transmembrane helix</keyword>
<dbReference type="InterPro" id="IPR019049">
    <property type="entry name" value="Nucleoporin_prot_Ndc1/Nup"/>
</dbReference>
<keyword evidence="7" id="KW-0653">Protein transport</keyword>
<dbReference type="GO" id="GO:0006999">
    <property type="term" value="P:nuclear pore organization"/>
    <property type="evidence" value="ECO:0007669"/>
    <property type="project" value="TreeGrafter"/>
</dbReference>
<keyword evidence="10" id="KW-0906">Nuclear pore complex</keyword>
<evidence type="ECO:0000313" key="14">
    <source>
        <dbReference type="EMBL" id="KAF2441461.1"/>
    </source>
</evidence>
<dbReference type="Pfam" id="PF09531">
    <property type="entry name" value="Ndc1_Nup"/>
    <property type="match status" value="1"/>
</dbReference>
<evidence type="ECO:0000256" key="7">
    <source>
        <dbReference type="ARBA" id="ARBA00022927"/>
    </source>
</evidence>